<organism evidence="4 5">
    <name type="scientific">Jeotgalibaca porci</name>
    <dbReference type="NCBI Taxonomy" id="1868793"/>
    <lineage>
        <taxon>Bacteria</taxon>
        <taxon>Bacillati</taxon>
        <taxon>Bacillota</taxon>
        <taxon>Bacilli</taxon>
        <taxon>Lactobacillales</taxon>
        <taxon>Carnobacteriaceae</taxon>
        <taxon>Jeotgalibaca</taxon>
    </lineage>
</organism>
<evidence type="ECO:0000256" key="1">
    <source>
        <dbReference type="ARBA" id="ARBA00009986"/>
    </source>
</evidence>
<dbReference type="AlphaFoldDB" id="A0A6G7WFZ0"/>
<dbReference type="SUPFAM" id="SSF53720">
    <property type="entry name" value="ALDH-like"/>
    <property type="match status" value="1"/>
</dbReference>
<comment type="similarity">
    <text evidence="1">Belongs to the aldehyde dehydrogenase family.</text>
</comment>
<dbReference type="FunFam" id="3.40.309.10:FF:000004">
    <property type="entry name" value="Succinate-semialdehyde dehydrogenase I"/>
    <property type="match status" value="1"/>
</dbReference>
<dbReference type="Gene3D" id="3.40.605.10">
    <property type="entry name" value="Aldehyde Dehydrogenase, Chain A, domain 1"/>
    <property type="match status" value="1"/>
</dbReference>
<dbReference type="Pfam" id="PF00171">
    <property type="entry name" value="Aldedh"/>
    <property type="match status" value="1"/>
</dbReference>
<gene>
    <name evidence="4" type="ORF">G7058_03010</name>
</gene>
<evidence type="ECO:0000313" key="5">
    <source>
        <dbReference type="Proteomes" id="UP000501830"/>
    </source>
</evidence>
<dbReference type="PANTHER" id="PTHR43353">
    <property type="entry name" value="SUCCINATE-SEMIALDEHYDE DEHYDROGENASE, MITOCHONDRIAL"/>
    <property type="match status" value="1"/>
</dbReference>
<dbReference type="InterPro" id="IPR050740">
    <property type="entry name" value="Aldehyde_DH_Superfamily"/>
</dbReference>
<reference evidence="4 5" key="1">
    <citation type="journal article" date="2017" name="Int. J. Syst. Evol. Microbiol.">
        <title>Jeotgalibaca porci sp. nov. and Jeotgalibaca arthritidis sp. nov., isolated from pigs, and emended description of the genus Jeotgalibaca.</title>
        <authorList>
            <person name="Zamora L."/>
            <person name="Perez-Sancho M."/>
            <person name="Dominguez L."/>
            <person name="Fernandez-Garayzabal J.F."/>
            <person name="Vela A.I."/>
        </authorList>
    </citation>
    <scope>NUCLEOTIDE SEQUENCE [LARGE SCALE GENOMIC DNA]</scope>
    <source>
        <strain evidence="4 5">CCUG 69148</strain>
    </source>
</reference>
<dbReference type="GO" id="GO:0009450">
    <property type="term" value="P:gamma-aminobutyric acid catabolic process"/>
    <property type="evidence" value="ECO:0007669"/>
    <property type="project" value="TreeGrafter"/>
</dbReference>
<dbReference type="RefSeq" id="WP_166062166.1">
    <property type="nucleotide sequence ID" value="NZ_CP049889.1"/>
</dbReference>
<dbReference type="InterPro" id="IPR016161">
    <property type="entry name" value="Ald_DH/histidinol_DH"/>
</dbReference>
<evidence type="ECO:0000259" key="3">
    <source>
        <dbReference type="Pfam" id="PF00171"/>
    </source>
</evidence>
<evidence type="ECO:0000256" key="2">
    <source>
        <dbReference type="ARBA" id="ARBA00023002"/>
    </source>
</evidence>
<accession>A0A6G7WFZ0</accession>
<dbReference type="EMBL" id="CP049889">
    <property type="protein sequence ID" value="QIK51119.1"/>
    <property type="molecule type" value="Genomic_DNA"/>
</dbReference>
<dbReference type="KEGG" id="jpo:G7058_03010"/>
<protein>
    <submittedName>
        <fullName evidence="4">NAD-dependent succinate-semialdehyde dehydrogenase</fullName>
    </submittedName>
</protein>
<dbReference type="InterPro" id="IPR016162">
    <property type="entry name" value="Ald_DH_N"/>
</dbReference>
<dbReference type="InterPro" id="IPR016163">
    <property type="entry name" value="Ald_DH_C"/>
</dbReference>
<sequence>MTTKRQTLPEMHTDLFINGKWEKGSKGMRPVINPATGETLTEVSRGDKAAFERAIEAAKQAFPVWSGMELRERVKILHRAADLIEENADKLALIMTLEQGKPLAESKGEIQTNVDNLHWNAEEARRIYGETIPAPNNHKYEVRKQPVGVVGAITPWNFPSNMIVRKIGPALAAGCTVVLKPAGNTPLSAIAIFEIFEEAGLPAGVANLVMGSASEIGATFAESKDVRKLTFTGSTEVGHVLYEQSGKTLKKISLELGGHAPFIVFKDAPISETVDMLVKMKFRNNGQACTSPNRIFVEKEIKEVFTKELVAAVKKIKVGNGQDEGVVTGPLINDESRKTIDAQIKDATEKGAEVLIGGGRLMEGEYADGFFYEPTVLDHVTRDMTIFYEETFGPVIPLLTFESEDQVIEMANDSDFGLASYVFTKDLRVAEKVSNALEYGLVAINNVAVSNSETPFGGMKFSGLGRENGKQGVEEFMETKFVNTSYFK</sequence>
<dbReference type="GeneID" id="94552234"/>
<evidence type="ECO:0000313" key="4">
    <source>
        <dbReference type="EMBL" id="QIK51119.1"/>
    </source>
</evidence>
<dbReference type="GO" id="GO:0004777">
    <property type="term" value="F:succinate-semialdehyde dehydrogenase (NAD+) activity"/>
    <property type="evidence" value="ECO:0007669"/>
    <property type="project" value="TreeGrafter"/>
</dbReference>
<dbReference type="Gene3D" id="3.40.309.10">
    <property type="entry name" value="Aldehyde Dehydrogenase, Chain A, domain 2"/>
    <property type="match status" value="1"/>
</dbReference>
<dbReference type="PANTHER" id="PTHR43353:SF5">
    <property type="entry name" value="SUCCINATE-SEMIALDEHYDE DEHYDROGENASE, MITOCHONDRIAL"/>
    <property type="match status" value="1"/>
</dbReference>
<proteinExistence type="inferred from homology"/>
<dbReference type="Proteomes" id="UP000501830">
    <property type="component" value="Chromosome"/>
</dbReference>
<keyword evidence="5" id="KW-1185">Reference proteome</keyword>
<feature type="domain" description="Aldehyde dehydrogenase" evidence="3">
    <location>
        <begin position="21"/>
        <end position="482"/>
    </location>
</feature>
<dbReference type="InterPro" id="IPR015590">
    <property type="entry name" value="Aldehyde_DH_dom"/>
</dbReference>
<dbReference type="FunFam" id="3.40.605.10:FF:000005">
    <property type="entry name" value="Succinate-semialdehyde dehydrogenase I"/>
    <property type="match status" value="1"/>
</dbReference>
<name>A0A6G7WFZ0_9LACT</name>
<dbReference type="CDD" id="cd07103">
    <property type="entry name" value="ALDH_F5_SSADH_GabD"/>
    <property type="match status" value="1"/>
</dbReference>
<keyword evidence="2" id="KW-0560">Oxidoreductase</keyword>